<dbReference type="Gene3D" id="1.10.260.40">
    <property type="entry name" value="lambda repressor-like DNA-binding domains"/>
    <property type="match status" value="1"/>
</dbReference>
<dbReference type="GO" id="GO:0003677">
    <property type="term" value="F:DNA binding"/>
    <property type="evidence" value="ECO:0007669"/>
    <property type="project" value="InterPro"/>
</dbReference>
<dbReference type="Pfam" id="PF01381">
    <property type="entry name" value="HTH_3"/>
    <property type="match status" value="1"/>
</dbReference>
<evidence type="ECO:0000313" key="2">
    <source>
        <dbReference type="EMBL" id="TDM02623.1"/>
    </source>
</evidence>
<dbReference type="EMBL" id="SCWE01000001">
    <property type="protein sequence ID" value="TDM02623.1"/>
    <property type="molecule type" value="Genomic_DNA"/>
</dbReference>
<evidence type="ECO:0000259" key="1">
    <source>
        <dbReference type="PROSITE" id="PS50943"/>
    </source>
</evidence>
<evidence type="ECO:0000313" key="3">
    <source>
        <dbReference type="Proteomes" id="UP000295328"/>
    </source>
</evidence>
<protein>
    <submittedName>
        <fullName evidence="2">XRE family transcriptional regulator</fullName>
    </submittedName>
</protein>
<dbReference type="InterPro" id="IPR010982">
    <property type="entry name" value="Lambda_DNA-bd_dom_sf"/>
</dbReference>
<name>A0A4R6BLF8_9STAP</name>
<dbReference type="Proteomes" id="UP000295328">
    <property type="component" value="Unassembled WGS sequence"/>
</dbReference>
<dbReference type="CDD" id="cd00093">
    <property type="entry name" value="HTH_XRE"/>
    <property type="match status" value="1"/>
</dbReference>
<accession>A0A4R6BLF8</accession>
<dbReference type="SMART" id="SM00530">
    <property type="entry name" value="HTH_XRE"/>
    <property type="match status" value="1"/>
</dbReference>
<dbReference type="PROSITE" id="PS50943">
    <property type="entry name" value="HTH_CROC1"/>
    <property type="match status" value="1"/>
</dbReference>
<keyword evidence="3" id="KW-1185">Reference proteome</keyword>
<reference evidence="2 3" key="1">
    <citation type="submission" date="2019-01" db="EMBL/GenBank/DDBJ databases">
        <title>Draft genome sequences of the type strains of six Macrococcus species.</title>
        <authorList>
            <person name="Mazhar S."/>
            <person name="Altermann E."/>
            <person name="Hill C."/>
            <person name="Mcauliffe O."/>
        </authorList>
    </citation>
    <scope>NUCLEOTIDE SEQUENCE [LARGE SCALE GENOMIC DNA]</scope>
    <source>
        <strain evidence="2 3">CCM4809</strain>
    </source>
</reference>
<proteinExistence type="predicted"/>
<dbReference type="InterPro" id="IPR001387">
    <property type="entry name" value="Cro/C1-type_HTH"/>
</dbReference>
<dbReference type="OrthoDB" id="9808239at2"/>
<gene>
    <name evidence="2" type="ORF">ERX37_00620</name>
</gene>
<comment type="caution">
    <text evidence="2">The sequence shown here is derived from an EMBL/GenBank/DDBJ whole genome shotgun (WGS) entry which is preliminary data.</text>
</comment>
<sequence>MDNAQIMAAIKYHRENLGYTSSEVADAIGYDVSKYSRLENNKQPILGSEMVSIAQLFNMTLDELIHIPTRKR</sequence>
<dbReference type="SUPFAM" id="SSF47413">
    <property type="entry name" value="lambda repressor-like DNA-binding domains"/>
    <property type="match status" value="1"/>
</dbReference>
<organism evidence="2 3">
    <name type="scientific">Macrococcus hajekii</name>
    <dbReference type="NCBI Taxonomy" id="198482"/>
    <lineage>
        <taxon>Bacteria</taxon>
        <taxon>Bacillati</taxon>
        <taxon>Bacillota</taxon>
        <taxon>Bacilli</taxon>
        <taxon>Bacillales</taxon>
        <taxon>Staphylococcaceae</taxon>
        <taxon>Macrococcus</taxon>
    </lineage>
</organism>
<feature type="domain" description="HTH cro/C1-type" evidence="1">
    <location>
        <begin position="10"/>
        <end position="64"/>
    </location>
</feature>
<dbReference type="AlphaFoldDB" id="A0A4R6BLF8"/>
<dbReference type="RefSeq" id="WP_133428713.1">
    <property type="nucleotide sequence ID" value="NZ_BMCC01000002.1"/>
</dbReference>